<accession>A0ABQ2IT12</accession>
<keyword evidence="3" id="KW-1185">Reference proteome</keyword>
<comment type="caution">
    <text evidence="2">The sequence shown here is derived from an EMBL/GenBank/DDBJ whole genome shotgun (WGS) entry which is preliminary data.</text>
</comment>
<reference evidence="3" key="1">
    <citation type="journal article" date="2019" name="Int. J. Syst. Evol. Microbiol.">
        <title>The Global Catalogue of Microorganisms (GCM) 10K type strain sequencing project: providing services to taxonomists for standard genome sequencing and annotation.</title>
        <authorList>
            <consortium name="The Broad Institute Genomics Platform"/>
            <consortium name="The Broad Institute Genome Sequencing Center for Infectious Disease"/>
            <person name="Wu L."/>
            <person name="Ma J."/>
        </authorList>
    </citation>
    <scope>NUCLEOTIDE SEQUENCE [LARGE SCALE GENOMIC DNA]</scope>
    <source>
        <strain evidence="3">CGMCC 4.7319</strain>
    </source>
</reference>
<name>A0ABQ2IT12_9PSEU</name>
<proteinExistence type="predicted"/>
<dbReference type="EMBL" id="BMNC01000028">
    <property type="protein sequence ID" value="GGN28642.1"/>
    <property type="molecule type" value="Genomic_DNA"/>
</dbReference>
<feature type="compositionally biased region" description="Polar residues" evidence="1">
    <location>
        <begin position="1"/>
        <end position="26"/>
    </location>
</feature>
<sequence>MTPNVSPSEDSGSSTFADNPNDNSMMSGRIDAVISGAITGELALRRF</sequence>
<evidence type="ECO:0000313" key="3">
    <source>
        <dbReference type="Proteomes" id="UP000597656"/>
    </source>
</evidence>
<dbReference type="RefSeq" id="WP_189160520.1">
    <property type="nucleotide sequence ID" value="NZ_BMNC01000028.1"/>
</dbReference>
<dbReference type="Proteomes" id="UP000597656">
    <property type="component" value="Unassembled WGS sequence"/>
</dbReference>
<protein>
    <submittedName>
        <fullName evidence="2">Uncharacterized protein</fullName>
    </submittedName>
</protein>
<gene>
    <name evidence="2" type="ORF">GCM10011609_84930</name>
</gene>
<organism evidence="2 3">
    <name type="scientific">Lentzea pudingi</name>
    <dbReference type="NCBI Taxonomy" id="1789439"/>
    <lineage>
        <taxon>Bacteria</taxon>
        <taxon>Bacillati</taxon>
        <taxon>Actinomycetota</taxon>
        <taxon>Actinomycetes</taxon>
        <taxon>Pseudonocardiales</taxon>
        <taxon>Pseudonocardiaceae</taxon>
        <taxon>Lentzea</taxon>
    </lineage>
</organism>
<feature type="region of interest" description="Disordered" evidence="1">
    <location>
        <begin position="1"/>
        <end position="27"/>
    </location>
</feature>
<evidence type="ECO:0000313" key="2">
    <source>
        <dbReference type="EMBL" id="GGN28642.1"/>
    </source>
</evidence>
<evidence type="ECO:0000256" key="1">
    <source>
        <dbReference type="SAM" id="MobiDB-lite"/>
    </source>
</evidence>